<feature type="compositionally biased region" description="Basic residues" evidence="1">
    <location>
        <begin position="83"/>
        <end position="118"/>
    </location>
</feature>
<sequence>MSYEAIPQEIKDIINTQYPQINDEHKKQLVELWRILLQNGDEEEATPQFVAFLQMRIFNQNNPLTISDIIDAEIARVEGLTGGKKKRKRVSKKSKKSFRKSSKKSFRKSYKKSYKKRK</sequence>
<proteinExistence type="predicted"/>
<name>A0A6C0IF64_9ZZZZ</name>
<feature type="region of interest" description="Disordered" evidence="1">
    <location>
        <begin position="81"/>
        <end position="118"/>
    </location>
</feature>
<reference evidence="2" key="1">
    <citation type="journal article" date="2020" name="Nature">
        <title>Giant virus diversity and host interactions through global metagenomics.</title>
        <authorList>
            <person name="Schulz F."/>
            <person name="Roux S."/>
            <person name="Paez-Espino D."/>
            <person name="Jungbluth S."/>
            <person name="Walsh D.A."/>
            <person name="Denef V.J."/>
            <person name="McMahon K.D."/>
            <person name="Konstantinidis K.T."/>
            <person name="Eloe-Fadrosh E.A."/>
            <person name="Kyrpides N.C."/>
            <person name="Woyke T."/>
        </authorList>
    </citation>
    <scope>NUCLEOTIDE SEQUENCE</scope>
    <source>
        <strain evidence="2">GVMAG-M-3300023184-86</strain>
    </source>
</reference>
<organism evidence="2">
    <name type="scientific">viral metagenome</name>
    <dbReference type="NCBI Taxonomy" id="1070528"/>
    <lineage>
        <taxon>unclassified sequences</taxon>
        <taxon>metagenomes</taxon>
        <taxon>organismal metagenomes</taxon>
    </lineage>
</organism>
<dbReference type="EMBL" id="MN740170">
    <property type="protein sequence ID" value="QHT91811.1"/>
    <property type="molecule type" value="Genomic_DNA"/>
</dbReference>
<evidence type="ECO:0000313" key="2">
    <source>
        <dbReference type="EMBL" id="QHT91811.1"/>
    </source>
</evidence>
<protein>
    <submittedName>
        <fullName evidence="2">Uncharacterized protein</fullName>
    </submittedName>
</protein>
<evidence type="ECO:0000256" key="1">
    <source>
        <dbReference type="SAM" id="MobiDB-lite"/>
    </source>
</evidence>
<accession>A0A6C0IF64</accession>
<dbReference type="AlphaFoldDB" id="A0A6C0IF64"/>